<dbReference type="AlphaFoldDB" id="A0A931FZB2"/>
<name>A0A931FZB2_9ACTN</name>
<protein>
    <recommendedName>
        <fullName evidence="3">PIN domain-containing protein</fullName>
    </recommendedName>
</protein>
<comment type="caution">
    <text evidence="1">The sequence shown here is derived from an EMBL/GenBank/DDBJ whole genome shotgun (WGS) entry which is preliminary data.</text>
</comment>
<dbReference type="Proteomes" id="UP000598146">
    <property type="component" value="Unassembled WGS sequence"/>
</dbReference>
<proteinExistence type="predicted"/>
<evidence type="ECO:0000313" key="1">
    <source>
        <dbReference type="EMBL" id="MBG0564585.1"/>
    </source>
</evidence>
<dbReference type="EMBL" id="JADQTO010000011">
    <property type="protein sequence ID" value="MBG0564585.1"/>
    <property type="molecule type" value="Genomic_DNA"/>
</dbReference>
<accession>A0A931FZB2</accession>
<sequence>MTEKKRAVRLVLDASAVVGWVRGSVAVGELIAEIDDEYGAVILPLPCLVEAAHSTGMLQQAHLEILIGHRAVTLLADDPADWLALTTLRGILGSPDRASAAMLALDAGVDVLTRDASWYAGVAGGRIALQFDR</sequence>
<keyword evidence="2" id="KW-1185">Reference proteome</keyword>
<organism evidence="1 2">
    <name type="scientific">Actinoplanes aureus</name>
    <dbReference type="NCBI Taxonomy" id="2792083"/>
    <lineage>
        <taxon>Bacteria</taxon>
        <taxon>Bacillati</taxon>
        <taxon>Actinomycetota</taxon>
        <taxon>Actinomycetes</taxon>
        <taxon>Micromonosporales</taxon>
        <taxon>Micromonosporaceae</taxon>
        <taxon>Actinoplanes</taxon>
    </lineage>
</organism>
<dbReference type="RefSeq" id="WP_196416359.1">
    <property type="nucleotide sequence ID" value="NZ_JADQTO010000011.1"/>
</dbReference>
<evidence type="ECO:0008006" key="3">
    <source>
        <dbReference type="Google" id="ProtNLM"/>
    </source>
</evidence>
<evidence type="ECO:0000313" key="2">
    <source>
        <dbReference type="Proteomes" id="UP000598146"/>
    </source>
</evidence>
<gene>
    <name evidence="1" type="ORF">I4J89_24355</name>
</gene>
<reference evidence="1" key="1">
    <citation type="submission" date="2020-11" db="EMBL/GenBank/DDBJ databases">
        <title>Isolation and identification of active actinomycetes.</title>
        <authorList>
            <person name="Sun X."/>
        </authorList>
    </citation>
    <scope>NUCLEOTIDE SEQUENCE</scope>
    <source>
        <strain evidence="1">NEAU-A11</strain>
    </source>
</reference>